<reference evidence="2 3" key="2">
    <citation type="submission" date="2018-11" db="EMBL/GenBank/DDBJ databases">
        <authorList>
            <consortium name="Pathogen Informatics"/>
        </authorList>
    </citation>
    <scope>NUCLEOTIDE SEQUENCE [LARGE SCALE GENOMIC DNA]</scope>
</reference>
<evidence type="ECO:0000313" key="4">
    <source>
        <dbReference type="WBParaSite" id="TTAC_0000470501-mRNA-1"/>
    </source>
</evidence>
<evidence type="ECO:0000313" key="3">
    <source>
        <dbReference type="Proteomes" id="UP000274429"/>
    </source>
</evidence>
<reference evidence="4" key="1">
    <citation type="submission" date="2017-02" db="UniProtKB">
        <authorList>
            <consortium name="WormBaseParasite"/>
        </authorList>
    </citation>
    <scope>IDENTIFICATION</scope>
</reference>
<evidence type="ECO:0000313" key="2">
    <source>
        <dbReference type="EMBL" id="VDM25452.1"/>
    </source>
</evidence>
<feature type="compositionally biased region" description="Acidic residues" evidence="1">
    <location>
        <begin position="14"/>
        <end position="24"/>
    </location>
</feature>
<feature type="region of interest" description="Disordered" evidence="1">
    <location>
        <begin position="1"/>
        <end position="40"/>
    </location>
</feature>
<dbReference type="EMBL" id="UYWX01005096">
    <property type="protein sequence ID" value="VDM25452.1"/>
    <property type="molecule type" value="Genomic_DNA"/>
</dbReference>
<dbReference type="WBParaSite" id="TTAC_0000470501-mRNA-1">
    <property type="protein sequence ID" value="TTAC_0000470501-mRNA-1"/>
    <property type="gene ID" value="TTAC_0000470501"/>
</dbReference>
<feature type="compositionally biased region" description="Acidic residues" evidence="1">
    <location>
        <begin position="180"/>
        <end position="192"/>
    </location>
</feature>
<dbReference type="SUPFAM" id="SSF49265">
    <property type="entry name" value="Fibronectin type III"/>
    <property type="match status" value="1"/>
</dbReference>
<accession>A0A0R3WVB5</accession>
<dbReference type="InterPro" id="IPR036116">
    <property type="entry name" value="FN3_sf"/>
</dbReference>
<keyword evidence="3" id="KW-1185">Reference proteome</keyword>
<proteinExistence type="predicted"/>
<name>A0A0R3WVB5_HYDTA</name>
<dbReference type="AlphaFoldDB" id="A0A0R3WVB5"/>
<evidence type="ECO:0000256" key="1">
    <source>
        <dbReference type="SAM" id="MobiDB-lite"/>
    </source>
</evidence>
<feature type="region of interest" description="Disordered" evidence="1">
    <location>
        <begin position="180"/>
        <end position="204"/>
    </location>
</feature>
<organism evidence="4">
    <name type="scientific">Hydatigena taeniaeformis</name>
    <name type="common">Feline tapeworm</name>
    <name type="synonym">Taenia taeniaeformis</name>
    <dbReference type="NCBI Taxonomy" id="6205"/>
    <lineage>
        <taxon>Eukaryota</taxon>
        <taxon>Metazoa</taxon>
        <taxon>Spiralia</taxon>
        <taxon>Lophotrochozoa</taxon>
        <taxon>Platyhelminthes</taxon>
        <taxon>Cestoda</taxon>
        <taxon>Eucestoda</taxon>
        <taxon>Cyclophyllidea</taxon>
        <taxon>Taeniidae</taxon>
        <taxon>Hydatigera</taxon>
    </lineage>
</organism>
<protein>
    <submittedName>
        <fullName evidence="4">Fibronectin type-III domain-containing protein</fullName>
    </submittedName>
</protein>
<sequence>MAALASATEKGDKEEEVEEEEENSIDVAKDEEVQEEEEEEEGVFVVFRSEVVPFVKHSINVYTSALQVDMEACHAPPLPSPNMAISLARQRSPVTEDYDSILNISATPLGPNSISVSWDVDEMKARQVSILLAIATQVPDTVGIVVALANVGDGIALIEDLDPSTTYKVKVVGLENIWIEGDEEENDDDEPLQEVRDGDEGEDVEEDYEFKSEVFEWTNIVETLPQGELHLACMHCLVHPST</sequence>
<dbReference type="Proteomes" id="UP000274429">
    <property type="component" value="Unassembled WGS sequence"/>
</dbReference>
<gene>
    <name evidence="2" type="ORF">TTAC_LOCUS4690</name>
</gene>